<gene>
    <name evidence="3" type="ORF">BZM27_34360</name>
</gene>
<comment type="caution">
    <text evidence="3">The sequence shown here is derived from an EMBL/GenBank/DDBJ whole genome shotgun (WGS) entry which is preliminary data.</text>
</comment>
<evidence type="ECO:0000313" key="3">
    <source>
        <dbReference type="EMBL" id="TCG05342.1"/>
    </source>
</evidence>
<proteinExistence type="predicted"/>
<accession>A0A4R0X8T6</accession>
<evidence type="ECO:0000313" key="4">
    <source>
        <dbReference type="Proteomes" id="UP000294200"/>
    </source>
</evidence>
<dbReference type="InterPro" id="IPR025959">
    <property type="entry name" value="Winged_HTH_dom"/>
</dbReference>
<dbReference type="Pfam" id="PF13592">
    <property type="entry name" value="HTH_33"/>
    <property type="match status" value="1"/>
</dbReference>
<dbReference type="Proteomes" id="UP000294200">
    <property type="component" value="Unassembled WGS sequence"/>
</dbReference>
<feature type="region of interest" description="Disordered" evidence="1">
    <location>
        <begin position="143"/>
        <end position="186"/>
    </location>
</feature>
<protein>
    <recommendedName>
        <fullName evidence="2">Winged helix-turn helix domain-containing protein</fullName>
    </recommendedName>
</protein>
<dbReference type="EMBL" id="MWML01000175">
    <property type="protein sequence ID" value="TCG05342.1"/>
    <property type="molecule type" value="Genomic_DNA"/>
</dbReference>
<name>A0A4R0X8T6_9BURK</name>
<feature type="domain" description="Winged helix-turn helix" evidence="2">
    <location>
        <begin position="112"/>
        <end position="162"/>
    </location>
</feature>
<evidence type="ECO:0000259" key="2">
    <source>
        <dbReference type="Pfam" id="PF13592"/>
    </source>
</evidence>
<dbReference type="AlphaFoldDB" id="A0A4R0X8T6"/>
<evidence type="ECO:0000256" key="1">
    <source>
        <dbReference type="SAM" id="MobiDB-lite"/>
    </source>
</evidence>
<sequence>MVRRASGGEVLERAKRLVVEARTVDELRQAQAVLLPLEYGLTLAQTAQAIGVSVGWACQLRRRFILAGGRPEVDRPTPGGRRRENMTREEEAAFLAPFFEKASAGGILVVGEIKQALDERLGRKVALASAYNLLHRHGWRKLAPDKRHPQADVAAQDAWKKTPRHPPRNRARVAGPRGDPPDVSGRSALRSHLRHAALLVPQTHSPAVSGDGDAGVHVRLCRRLRD</sequence>
<reference evidence="3 4" key="1">
    <citation type="submission" date="2017-02" db="EMBL/GenBank/DDBJ databases">
        <title>Paraburkholderia sophoroidis sp. nov. and Paraburkholderia steynii sp. nov. rhizobial symbionts of the fynbos legume Hypocalyptus sophoroides.</title>
        <authorList>
            <person name="Steenkamp E.T."/>
            <person name="Beukes C.W."/>
            <person name="Van Zyl E."/>
            <person name="Avontuur J."/>
            <person name="Chan W.Y."/>
            <person name="Hassen A."/>
            <person name="Palmer M."/>
            <person name="Mthombeni L."/>
            <person name="Phalane F."/>
            <person name="Sereme K."/>
            <person name="Venter S.N."/>
        </authorList>
    </citation>
    <scope>NUCLEOTIDE SEQUENCE [LARGE SCALE GENOMIC DNA]</scope>
    <source>
        <strain evidence="3 4">HC1.1ba</strain>
    </source>
</reference>
<feature type="compositionally biased region" description="Basic residues" evidence="1">
    <location>
        <begin position="161"/>
        <end position="171"/>
    </location>
</feature>
<dbReference type="Pfam" id="PF13384">
    <property type="entry name" value="HTH_23"/>
    <property type="match status" value="1"/>
</dbReference>
<keyword evidence="4" id="KW-1185">Reference proteome</keyword>
<organism evidence="3 4">
    <name type="scientific">Paraburkholderia steynii</name>
    <dbReference type="NCBI Taxonomy" id="1245441"/>
    <lineage>
        <taxon>Bacteria</taxon>
        <taxon>Pseudomonadati</taxon>
        <taxon>Pseudomonadota</taxon>
        <taxon>Betaproteobacteria</taxon>
        <taxon>Burkholderiales</taxon>
        <taxon>Burkholderiaceae</taxon>
        <taxon>Paraburkholderia</taxon>
    </lineage>
</organism>